<dbReference type="AlphaFoldDB" id="A0AAP2Z099"/>
<proteinExistence type="predicted"/>
<dbReference type="Pfam" id="PF24042">
    <property type="entry name" value="DUF7351"/>
    <property type="match status" value="1"/>
</dbReference>
<evidence type="ECO:0000313" key="2">
    <source>
        <dbReference type="EMBL" id="MCU4742902.1"/>
    </source>
</evidence>
<reference evidence="2" key="1">
    <citation type="submission" date="2022-09" db="EMBL/GenBank/DDBJ databases">
        <title>Enrichment on poylsaccharides allowed isolation of novel metabolic and taxonomic groups of Haloarchaea.</title>
        <authorList>
            <person name="Sorokin D.Y."/>
            <person name="Elcheninov A.G."/>
            <person name="Khizhniak T.V."/>
            <person name="Kolganova T.V."/>
            <person name="Kublanov I.V."/>
        </authorList>
    </citation>
    <scope>NUCLEOTIDE SEQUENCE</scope>
    <source>
        <strain evidence="2">AArc-xg1-1</strain>
    </source>
</reference>
<accession>A0AAP2Z099</accession>
<evidence type="ECO:0000259" key="1">
    <source>
        <dbReference type="Pfam" id="PF24042"/>
    </source>
</evidence>
<comment type="caution">
    <text evidence="2">The sequence shown here is derived from an EMBL/GenBank/DDBJ whole genome shotgun (WGS) entry which is preliminary data.</text>
</comment>
<organism evidence="2 3">
    <name type="scientific">Natronoglomus mannanivorans</name>
    <dbReference type="NCBI Taxonomy" id="2979990"/>
    <lineage>
        <taxon>Archaea</taxon>
        <taxon>Methanobacteriati</taxon>
        <taxon>Methanobacteriota</taxon>
        <taxon>Stenosarchaea group</taxon>
        <taxon>Halobacteria</taxon>
        <taxon>Halobacteriales</taxon>
        <taxon>Natrialbaceae</taxon>
        <taxon>Natronoglomus</taxon>
    </lineage>
</organism>
<dbReference type="InterPro" id="IPR055775">
    <property type="entry name" value="DUF7351"/>
</dbReference>
<name>A0AAP2Z099_9EURY</name>
<dbReference type="EMBL" id="JAOPKA010000011">
    <property type="protein sequence ID" value="MCU4742902.1"/>
    <property type="molecule type" value="Genomic_DNA"/>
</dbReference>
<protein>
    <recommendedName>
        <fullName evidence="1">DUF7351 domain-containing protein</fullName>
    </recommendedName>
</protein>
<dbReference type="Proteomes" id="UP001321018">
    <property type="component" value="Unassembled WGS sequence"/>
</dbReference>
<sequence>MANRRTLWYCEAITWDVCPHCAGHFDEATIDTVSVSDYPWFAAIGCESSTLVTFGLRCQRCGVSFRMPAFYYVLTRPPTIAFFHDHDIDYRSLELEYGSYSWTWETIPREDGVPVRLVIDDELLEIELDRTLETRSYRRTARE</sequence>
<gene>
    <name evidence="2" type="ORF">OB960_16060</name>
</gene>
<feature type="domain" description="DUF7351" evidence="1">
    <location>
        <begin position="5"/>
        <end position="133"/>
    </location>
</feature>
<evidence type="ECO:0000313" key="3">
    <source>
        <dbReference type="Proteomes" id="UP001321018"/>
    </source>
</evidence>